<comment type="similarity">
    <text evidence="2 7 10 11">Belongs to the peptidase C12 family.</text>
</comment>
<dbReference type="PANTHER" id="PTHR10589">
    <property type="entry name" value="UBIQUITIN CARBOXYL-TERMINAL HYDROLASE"/>
    <property type="match status" value="1"/>
</dbReference>
<evidence type="ECO:0000256" key="2">
    <source>
        <dbReference type="ARBA" id="ARBA00009326"/>
    </source>
</evidence>
<evidence type="ECO:0000256" key="12">
    <source>
        <dbReference type="SAM" id="Coils"/>
    </source>
</evidence>
<feature type="site" description="Important for enzyme activity" evidence="9 10">
    <location>
        <position position="184"/>
    </location>
</feature>
<evidence type="ECO:0000313" key="15">
    <source>
        <dbReference type="Proteomes" id="UP001150538"/>
    </source>
</evidence>
<dbReference type="PIRSF" id="PIRSF038120">
    <property type="entry name" value="Ubiquitinyl_hydrolase_UCH37"/>
    <property type="match status" value="1"/>
</dbReference>
<keyword evidence="15" id="KW-1185">Reference proteome</keyword>
<dbReference type="Pfam" id="PF01088">
    <property type="entry name" value="Peptidase_C12"/>
    <property type="match status" value="1"/>
</dbReference>
<feature type="site" description="Transition state stabilizer" evidence="10">
    <location>
        <position position="88"/>
    </location>
</feature>
<evidence type="ECO:0000256" key="5">
    <source>
        <dbReference type="ARBA" id="ARBA00022801"/>
    </source>
</evidence>
<dbReference type="EC" id="3.4.19.12" evidence="7 11"/>
<feature type="coiled-coil region" evidence="12">
    <location>
        <begin position="263"/>
        <end position="290"/>
    </location>
</feature>
<dbReference type="Gene3D" id="1.20.58.860">
    <property type="match status" value="1"/>
</dbReference>
<dbReference type="GO" id="GO:0005737">
    <property type="term" value="C:cytoplasm"/>
    <property type="evidence" value="ECO:0007669"/>
    <property type="project" value="TreeGrafter"/>
</dbReference>
<evidence type="ECO:0000259" key="13">
    <source>
        <dbReference type="PROSITE" id="PS52048"/>
    </source>
</evidence>
<dbReference type="Proteomes" id="UP001150538">
    <property type="component" value="Unassembled WGS sequence"/>
</dbReference>
<evidence type="ECO:0000256" key="8">
    <source>
        <dbReference type="PIRSR" id="PIRSR038120-1"/>
    </source>
</evidence>
<evidence type="ECO:0000313" key="14">
    <source>
        <dbReference type="EMBL" id="KAJ1922314.1"/>
    </source>
</evidence>
<evidence type="ECO:0000256" key="7">
    <source>
        <dbReference type="PIRNR" id="PIRNR038120"/>
    </source>
</evidence>
<dbReference type="InterPro" id="IPR017390">
    <property type="entry name" value="Ubiquitinyl_hydrolase_UCH37"/>
</dbReference>
<protein>
    <recommendedName>
        <fullName evidence="7 11">Ubiquitin carboxyl-terminal hydrolase</fullName>
        <ecNumber evidence="7 11">3.4.19.12</ecNumber>
    </recommendedName>
</protein>
<dbReference type="AlphaFoldDB" id="A0A9W8DS03"/>
<evidence type="ECO:0000256" key="4">
    <source>
        <dbReference type="ARBA" id="ARBA00022786"/>
    </source>
</evidence>
<feature type="active site" description="Proton donor" evidence="8 10">
    <location>
        <position position="169"/>
    </location>
</feature>
<proteinExistence type="inferred from homology"/>
<evidence type="ECO:0000256" key="3">
    <source>
        <dbReference type="ARBA" id="ARBA00022670"/>
    </source>
</evidence>
<organism evidence="14 15">
    <name type="scientific">Mycoemilia scoparia</name>
    <dbReference type="NCBI Taxonomy" id="417184"/>
    <lineage>
        <taxon>Eukaryota</taxon>
        <taxon>Fungi</taxon>
        <taxon>Fungi incertae sedis</taxon>
        <taxon>Zoopagomycota</taxon>
        <taxon>Kickxellomycotina</taxon>
        <taxon>Kickxellomycetes</taxon>
        <taxon>Kickxellales</taxon>
        <taxon>Kickxellaceae</taxon>
        <taxon>Mycoemilia</taxon>
    </lineage>
</organism>
<dbReference type="FunFam" id="3.40.532.10:FF:000009">
    <property type="entry name" value="Ubiquitin carboxyl-terminal hydrolase"/>
    <property type="match status" value="1"/>
</dbReference>
<dbReference type="EMBL" id="JANBPU010000001">
    <property type="protein sequence ID" value="KAJ1922314.1"/>
    <property type="molecule type" value="Genomic_DNA"/>
</dbReference>
<evidence type="ECO:0000256" key="11">
    <source>
        <dbReference type="RuleBase" id="RU361215"/>
    </source>
</evidence>
<keyword evidence="12" id="KW-0175">Coiled coil</keyword>
<feature type="domain" description="UCH catalytic" evidence="13">
    <location>
        <begin position="6"/>
        <end position="230"/>
    </location>
</feature>
<evidence type="ECO:0000256" key="6">
    <source>
        <dbReference type="ARBA" id="ARBA00022807"/>
    </source>
</evidence>
<keyword evidence="3 7" id="KW-0645">Protease</keyword>
<dbReference type="InterPro" id="IPR041507">
    <property type="entry name" value="UCH_C"/>
</dbReference>
<dbReference type="PANTHER" id="PTHR10589:SF16">
    <property type="entry name" value="UBIQUITIN CARBOXYL-TERMINAL HYDROLASE ISOZYME L5"/>
    <property type="match status" value="1"/>
</dbReference>
<dbReference type="Gene3D" id="3.40.532.10">
    <property type="entry name" value="Peptidase C12, ubiquitin carboxyl-terminal hydrolase"/>
    <property type="match status" value="1"/>
</dbReference>
<feature type="active site" description="Nucleophile" evidence="8 10">
    <location>
        <position position="94"/>
    </location>
</feature>
<dbReference type="Pfam" id="PF18031">
    <property type="entry name" value="UCH_C"/>
    <property type="match status" value="1"/>
</dbReference>
<keyword evidence="4 7" id="KW-0833">Ubl conjugation pathway</keyword>
<sequence>MADGAKWCLIESDPGLFTELIAKMGAKDTQVEEIYSLDEDSLKALNPVYGLVFLFKWVDENTSKAQGTQPQGTPATDEETQGIFFAHQVVQNACATQAILSIILNKPEIELNDQLKHFKEFTLELTPDLRGHAIDNSDTIRQAHNSFSPQDDFLNDDKPPPTKDGDAFHFISYVRIDGKLYELDGLKQRPISHGECTEDNWLAKAAEVIQNRMASYAQTEIRFNLMTIIKDRRKLYSEQASDIDAKIKDLESTPNSDNSQSSIASLKYQKEDLNQKIEQEETKFARYERDNILRKQNYIPLIYNLIRDLAANSDMDKIINESRSGKFDYQ</sequence>
<keyword evidence="5 7" id="KW-0378">Hydrolase</keyword>
<dbReference type="GO" id="GO:0006511">
    <property type="term" value="P:ubiquitin-dependent protein catabolic process"/>
    <property type="evidence" value="ECO:0007669"/>
    <property type="project" value="UniProtKB-UniRule"/>
</dbReference>
<comment type="catalytic activity">
    <reaction evidence="1 7 10 11">
        <text>Thiol-dependent hydrolysis of ester, thioester, amide, peptide and isopeptide bonds formed by the C-terminal Gly of ubiquitin (a 76-residue protein attached to proteins as an intracellular targeting signal).</text>
        <dbReference type="EC" id="3.4.19.12"/>
    </reaction>
</comment>
<keyword evidence="6 7" id="KW-0788">Thiol protease</keyword>
<dbReference type="PROSITE" id="PS52048">
    <property type="entry name" value="UCH_DOMAIN"/>
    <property type="match status" value="1"/>
</dbReference>
<gene>
    <name evidence="14" type="ORF">H4219_000176</name>
</gene>
<dbReference type="InterPro" id="IPR036959">
    <property type="entry name" value="Peptidase_C12_UCH_sf"/>
</dbReference>
<dbReference type="CDD" id="cd09617">
    <property type="entry name" value="Peptidase_C12_UCH37_BAP1"/>
    <property type="match status" value="1"/>
</dbReference>
<comment type="caution">
    <text evidence="14">The sequence shown here is derived from an EMBL/GenBank/DDBJ whole genome shotgun (WGS) entry which is preliminary data.</text>
</comment>
<dbReference type="InterPro" id="IPR001578">
    <property type="entry name" value="Peptidase_C12_UCH"/>
</dbReference>
<dbReference type="GO" id="GO:0016579">
    <property type="term" value="P:protein deubiquitination"/>
    <property type="evidence" value="ECO:0007669"/>
    <property type="project" value="InterPro"/>
</dbReference>
<dbReference type="SUPFAM" id="SSF54001">
    <property type="entry name" value="Cysteine proteinases"/>
    <property type="match status" value="1"/>
</dbReference>
<dbReference type="PRINTS" id="PR00707">
    <property type="entry name" value="UBCTHYDRLASE"/>
</dbReference>
<reference evidence="14" key="1">
    <citation type="submission" date="2022-07" db="EMBL/GenBank/DDBJ databases">
        <title>Phylogenomic reconstructions and comparative analyses of Kickxellomycotina fungi.</title>
        <authorList>
            <person name="Reynolds N.K."/>
            <person name="Stajich J.E."/>
            <person name="Barry K."/>
            <person name="Grigoriev I.V."/>
            <person name="Crous P."/>
            <person name="Smith M.E."/>
        </authorList>
    </citation>
    <scope>NUCLEOTIDE SEQUENCE</scope>
    <source>
        <strain evidence="14">NBRC 100468</strain>
    </source>
</reference>
<name>A0A9W8DS03_9FUNG</name>
<dbReference type="OrthoDB" id="1924260at2759"/>
<dbReference type="GO" id="GO:0004843">
    <property type="term" value="F:cysteine-type deubiquitinase activity"/>
    <property type="evidence" value="ECO:0007669"/>
    <property type="project" value="UniProtKB-UniRule"/>
</dbReference>
<evidence type="ECO:0000256" key="9">
    <source>
        <dbReference type="PIRSR" id="PIRSR038120-2"/>
    </source>
</evidence>
<accession>A0A9W8DS03</accession>
<evidence type="ECO:0000256" key="10">
    <source>
        <dbReference type="PROSITE-ProRule" id="PRU01393"/>
    </source>
</evidence>
<evidence type="ECO:0000256" key="1">
    <source>
        <dbReference type="ARBA" id="ARBA00000707"/>
    </source>
</evidence>
<dbReference type="InterPro" id="IPR038765">
    <property type="entry name" value="Papain-like_cys_pep_sf"/>
</dbReference>